<evidence type="ECO:0000256" key="10">
    <source>
        <dbReference type="ARBA" id="ARBA00047821"/>
    </source>
</evidence>
<proteinExistence type="inferred from homology"/>
<comment type="catalytic activity">
    <reaction evidence="11">
        <text>N-terminal L-seryl-[histone H4] + acetyl-CoA = N-terminal N(alpha)-acetyl-L-seryl-[histone H4] + CoA + H(+)</text>
        <dbReference type="Rhea" id="RHEA:50596"/>
        <dbReference type="Rhea" id="RHEA-COMP:12740"/>
        <dbReference type="Rhea" id="RHEA-COMP:12743"/>
        <dbReference type="ChEBI" id="CHEBI:15378"/>
        <dbReference type="ChEBI" id="CHEBI:57287"/>
        <dbReference type="ChEBI" id="CHEBI:57288"/>
        <dbReference type="ChEBI" id="CHEBI:64738"/>
        <dbReference type="ChEBI" id="CHEBI:83690"/>
        <dbReference type="EC" id="2.3.1.257"/>
    </reaction>
</comment>
<dbReference type="GO" id="GO:0010485">
    <property type="term" value="F:histone H4 acetyltransferase activity"/>
    <property type="evidence" value="ECO:0007669"/>
    <property type="project" value="InterPro"/>
</dbReference>
<dbReference type="PANTHER" id="PTHR20531">
    <property type="entry name" value="N-ALPHA-ACETYLTRANSFERASE 40"/>
    <property type="match status" value="1"/>
</dbReference>
<dbReference type="EMBL" id="SOSA01000012">
    <property type="protein sequence ID" value="THC99732.1"/>
    <property type="molecule type" value="Genomic_DNA"/>
</dbReference>
<keyword evidence="15" id="KW-1185">Reference proteome</keyword>
<evidence type="ECO:0000256" key="7">
    <source>
        <dbReference type="ARBA" id="ARBA00022679"/>
    </source>
</evidence>
<protein>
    <recommendedName>
        <fullName evidence="5">N-alpha-acetyltransferase 40</fullName>
        <ecNumber evidence="4">2.3.1.257</ecNumber>
    </recommendedName>
</protein>
<evidence type="ECO:0000313" key="14">
    <source>
        <dbReference type="EMBL" id="THC99732.1"/>
    </source>
</evidence>
<keyword evidence="9" id="KW-0012">Acyltransferase</keyword>
<evidence type="ECO:0000256" key="4">
    <source>
        <dbReference type="ARBA" id="ARBA00012950"/>
    </source>
</evidence>
<comment type="subcellular location">
    <subcellularLocation>
        <location evidence="2">Cytoplasm</location>
    </subcellularLocation>
    <subcellularLocation>
        <location evidence="1">Nucleus</location>
    </subcellularLocation>
</comment>
<evidence type="ECO:0000256" key="1">
    <source>
        <dbReference type="ARBA" id="ARBA00004123"/>
    </source>
</evidence>
<dbReference type="CDD" id="cd04301">
    <property type="entry name" value="NAT_SF"/>
    <property type="match status" value="1"/>
</dbReference>
<evidence type="ECO:0000259" key="13">
    <source>
        <dbReference type="PROSITE" id="PS51186"/>
    </source>
</evidence>
<dbReference type="GO" id="GO:0005634">
    <property type="term" value="C:nucleus"/>
    <property type="evidence" value="ECO:0007669"/>
    <property type="project" value="UniProtKB-SubCell"/>
</dbReference>
<dbReference type="Proteomes" id="UP000308092">
    <property type="component" value="Unassembled WGS sequence"/>
</dbReference>
<dbReference type="PANTHER" id="PTHR20531:SF1">
    <property type="entry name" value="N-ALPHA-ACETYLTRANSFERASE 40"/>
    <property type="match status" value="1"/>
</dbReference>
<evidence type="ECO:0000256" key="2">
    <source>
        <dbReference type="ARBA" id="ARBA00004496"/>
    </source>
</evidence>
<dbReference type="GO" id="GO:1990189">
    <property type="term" value="F:protein N-terminal-serine acetyltransferase activity"/>
    <property type="evidence" value="ECO:0007669"/>
    <property type="project" value="UniProtKB-EC"/>
</dbReference>
<dbReference type="GO" id="GO:0043998">
    <property type="term" value="F:histone H2A acetyltransferase activity"/>
    <property type="evidence" value="ECO:0007669"/>
    <property type="project" value="InterPro"/>
</dbReference>
<dbReference type="InterPro" id="IPR016181">
    <property type="entry name" value="Acyl_CoA_acyltransferase"/>
</dbReference>
<dbReference type="SUPFAM" id="SSF55729">
    <property type="entry name" value="Acyl-CoA N-acyltransferases (Nat)"/>
    <property type="match status" value="1"/>
</dbReference>
<evidence type="ECO:0000256" key="12">
    <source>
        <dbReference type="SAM" id="MobiDB-lite"/>
    </source>
</evidence>
<feature type="compositionally biased region" description="Basic and acidic residues" evidence="12">
    <location>
        <begin position="1"/>
        <end position="10"/>
    </location>
</feature>
<evidence type="ECO:0000256" key="11">
    <source>
        <dbReference type="ARBA" id="ARBA00049524"/>
    </source>
</evidence>
<evidence type="ECO:0000256" key="9">
    <source>
        <dbReference type="ARBA" id="ARBA00023315"/>
    </source>
</evidence>
<evidence type="ECO:0000256" key="5">
    <source>
        <dbReference type="ARBA" id="ARBA00015043"/>
    </source>
</evidence>
<feature type="compositionally biased region" description="Basic residues" evidence="12">
    <location>
        <begin position="11"/>
        <end position="29"/>
    </location>
</feature>
<evidence type="ECO:0000256" key="3">
    <source>
        <dbReference type="ARBA" id="ARBA00008870"/>
    </source>
</evidence>
<evidence type="ECO:0000256" key="6">
    <source>
        <dbReference type="ARBA" id="ARBA00022490"/>
    </source>
</evidence>
<dbReference type="GO" id="GO:0005737">
    <property type="term" value="C:cytoplasm"/>
    <property type="evidence" value="ECO:0007669"/>
    <property type="project" value="UniProtKB-SubCell"/>
</dbReference>
<feature type="region of interest" description="Disordered" evidence="12">
    <location>
        <begin position="1"/>
        <end position="49"/>
    </location>
</feature>
<dbReference type="Gene3D" id="3.40.630.30">
    <property type="match status" value="1"/>
</dbReference>
<sequence>MPSCVHDGRVTKPKPTPKRSSLRSLKRTKGLTESEQEQEQEPDTSPLPLVERTNQLALEEFISLHVPRDELAFNISASTENRATGNHDQDPFQRGLDYILDIYTAESIPAADFEACFNLIQLTSSSAYTGSSFGWSPSKKRKEMRLPDMRYMILRKGLRDVSPNPSGHPLGFLSFMVTYEDGKEVIYCYEIHLAPAVQGQGLGEQLMRRFENIGRRVGLEKAMLTVFKSNTQAMRFYDKLGYTEDEFSPKPRRLRNGLVKEPDYRIMSKPLREIDRNYTDS</sequence>
<keyword evidence="7" id="KW-0808">Transferase</keyword>
<dbReference type="Pfam" id="PF00583">
    <property type="entry name" value="Acetyltransf_1"/>
    <property type="match status" value="1"/>
</dbReference>
<dbReference type="VEuPathDB" id="FungiDB:EYZ11_000782"/>
<dbReference type="InterPro" id="IPR000182">
    <property type="entry name" value="GNAT_dom"/>
</dbReference>
<evidence type="ECO:0000256" key="8">
    <source>
        <dbReference type="ARBA" id="ARBA00023242"/>
    </source>
</evidence>
<keyword evidence="6" id="KW-0963">Cytoplasm</keyword>
<dbReference type="AlphaFoldDB" id="A0A4S3JW87"/>
<comment type="catalytic activity">
    <reaction evidence="10">
        <text>N-terminal L-seryl-[histone H2A] + acetyl-CoA = N-terminal N(alpha)-acetyl-L-seryl-[histone H2A] + CoA + H(+)</text>
        <dbReference type="Rhea" id="RHEA:50600"/>
        <dbReference type="Rhea" id="RHEA-COMP:12742"/>
        <dbReference type="Rhea" id="RHEA-COMP:12744"/>
        <dbReference type="ChEBI" id="CHEBI:15378"/>
        <dbReference type="ChEBI" id="CHEBI:57287"/>
        <dbReference type="ChEBI" id="CHEBI:57288"/>
        <dbReference type="ChEBI" id="CHEBI:64738"/>
        <dbReference type="ChEBI" id="CHEBI:83690"/>
        <dbReference type="EC" id="2.3.1.257"/>
    </reaction>
</comment>
<dbReference type="STRING" id="1220188.A0A4S3JW87"/>
<evidence type="ECO:0000313" key="15">
    <source>
        <dbReference type="Proteomes" id="UP000308092"/>
    </source>
</evidence>
<comment type="caution">
    <text evidence="14">The sequence shown here is derived from an EMBL/GenBank/DDBJ whole genome shotgun (WGS) entry which is preliminary data.</text>
</comment>
<name>A0A4S3JW87_9EURO</name>
<keyword evidence="8" id="KW-0539">Nucleus</keyword>
<organism evidence="14 15">
    <name type="scientific">Aspergillus tanneri</name>
    <dbReference type="NCBI Taxonomy" id="1220188"/>
    <lineage>
        <taxon>Eukaryota</taxon>
        <taxon>Fungi</taxon>
        <taxon>Dikarya</taxon>
        <taxon>Ascomycota</taxon>
        <taxon>Pezizomycotina</taxon>
        <taxon>Eurotiomycetes</taxon>
        <taxon>Eurotiomycetidae</taxon>
        <taxon>Eurotiales</taxon>
        <taxon>Aspergillaceae</taxon>
        <taxon>Aspergillus</taxon>
        <taxon>Aspergillus subgen. Circumdati</taxon>
    </lineage>
</organism>
<dbReference type="PROSITE" id="PS51186">
    <property type="entry name" value="GNAT"/>
    <property type="match status" value="1"/>
</dbReference>
<dbReference type="InterPro" id="IPR039949">
    <property type="entry name" value="NAA40"/>
</dbReference>
<reference evidence="14 15" key="1">
    <citation type="submission" date="2019-03" db="EMBL/GenBank/DDBJ databases">
        <title>The genome sequence of a newly discovered highly antifungal drug resistant Aspergillus species, Aspergillus tanneri NIH 1004.</title>
        <authorList>
            <person name="Mounaud S."/>
            <person name="Singh I."/>
            <person name="Joardar V."/>
            <person name="Pakala S."/>
            <person name="Pakala S."/>
            <person name="Venepally P."/>
            <person name="Hoover J."/>
            <person name="Nierman W."/>
            <person name="Chung J."/>
            <person name="Losada L."/>
        </authorList>
    </citation>
    <scope>NUCLEOTIDE SEQUENCE [LARGE SCALE GENOMIC DNA]</scope>
    <source>
        <strain evidence="14 15">NIH1004</strain>
    </source>
</reference>
<dbReference type="EC" id="2.3.1.257" evidence="4"/>
<comment type="similarity">
    <text evidence="3">Belongs to the acetyltransferase family. NAA40 subfamily.</text>
</comment>
<feature type="domain" description="N-acetyltransferase" evidence="13">
    <location>
        <begin position="100"/>
        <end position="272"/>
    </location>
</feature>
<accession>A0A4S3JW87</accession>
<gene>
    <name evidence="14" type="ORF">EYZ11_000782</name>
</gene>